<evidence type="ECO:0000256" key="4">
    <source>
        <dbReference type="ARBA" id="ARBA00022450"/>
    </source>
</evidence>
<dbReference type="Pfam" id="PF22336">
    <property type="entry name" value="RhiE-like_linker"/>
    <property type="match status" value="2"/>
</dbReference>
<comment type="cofactor">
    <cofactor evidence="1">
        <name>pantetheine 4'-phosphate</name>
        <dbReference type="ChEBI" id="CHEBI:47942"/>
    </cofactor>
</comment>
<dbReference type="Gene3D" id="3.40.47.10">
    <property type="match status" value="3"/>
</dbReference>
<dbReference type="GO" id="GO:0004499">
    <property type="term" value="F:N,N-dimethylaniline monooxygenase activity"/>
    <property type="evidence" value="ECO:0007669"/>
    <property type="project" value="InterPro"/>
</dbReference>
<dbReference type="CDD" id="cd08953">
    <property type="entry name" value="KR_2_SDR_x"/>
    <property type="match status" value="2"/>
</dbReference>
<dbReference type="GO" id="GO:0050661">
    <property type="term" value="F:NADP binding"/>
    <property type="evidence" value="ECO:0007669"/>
    <property type="project" value="InterPro"/>
</dbReference>
<dbReference type="InterPro" id="IPR036291">
    <property type="entry name" value="NAD(P)-bd_dom_sf"/>
</dbReference>
<dbReference type="InterPro" id="IPR013217">
    <property type="entry name" value="Methyltransf_12"/>
</dbReference>
<comment type="subcellular location">
    <subcellularLocation>
        <location evidence="2">Cytoplasm</location>
    </subcellularLocation>
</comment>
<feature type="active site" description="Proton donor; for dehydratase activity" evidence="15">
    <location>
        <position position="3127"/>
    </location>
</feature>
<keyword evidence="6" id="KW-0597">Phosphoprotein</keyword>
<dbReference type="Pfam" id="PF21089">
    <property type="entry name" value="PKS_DH_N"/>
    <property type="match status" value="1"/>
</dbReference>
<dbReference type="GO" id="GO:0005737">
    <property type="term" value="C:cytoplasm"/>
    <property type="evidence" value="ECO:0007669"/>
    <property type="project" value="UniProtKB-SubCell"/>
</dbReference>
<dbReference type="InterPro" id="IPR054514">
    <property type="entry name" value="RhiE-like_linker"/>
</dbReference>
<dbReference type="SMART" id="SM00822">
    <property type="entry name" value="PKS_KR"/>
    <property type="match status" value="3"/>
</dbReference>
<dbReference type="FunFam" id="1.10.1200.10:FF:000019">
    <property type="entry name" value="Phenolpthiocerol synthesis type-I polyketide synthase PPSA"/>
    <property type="match status" value="1"/>
</dbReference>
<feature type="domain" description="Carrier" evidence="17">
    <location>
        <begin position="543"/>
        <end position="624"/>
    </location>
</feature>
<dbReference type="PANTHER" id="PTHR43775:SF37">
    <property type="entry name" value="SI:DKEY-61P9.11"/>
    <property type="match status" value="1"/>
</dbReference>
<dbReference type="Gene3D" id="1.10.1200.10">
    <property type="entry name" value="ACP-like"/>
    <property type="match status" value="3"/>
</dbReference>
<name>A0A6L6VHR5_AGRVI</name>
<dbReference type="GO" id="GO:0031177">
    <property type="term" value="F:phosphopantetheine binding"/>
    <property type="evidence" value="ECO:0007669"/>
    <property type="project" value="InterPro"/>
</dbReference>
<dbReference type="InterPro" id="IPR020806">
    <property type="entry name" value="PKS_PP-bd"/>
</dbReference>
<evidence type="ECO:0000256" key="8">
    <source>
        <dbReference type="ARBA" id="ARBA00022679"/>
    </source>
</evidence>
<dbReference type="InterPro" id="IPR029063">
    <property type="entry name" value="SAM-dependent_MTases_sf"/>
</dbReference>
<dbReference type="PROSITE" id="PS52004">
    <property type="entry name" value="KS3_2"/>
    <property type="match status" value="3"/>
</dbReference>
<keyword evidence="8" id="KW-0808">Transferase</keyword>
<keyword evidence="9" id="KW-0677">Repeat</keyword>
<feature type="domain" description="PKS/mFAS DH" evidence="19">
    <location>
        <begin position="2926"/>
        <end position="3212"/>
    </location>
</feature>
<comment type="pathway">
    <text evidence="3">Antibiotic biosynthesis.</text>
</comment>
<feature type="domain" description="Ketosynthase family 3 (KS3)" evidence="18">
    <location>
        <begin position="2321"/>
        <end position="2739"/>
    </location>
</feature>
<dbReference type="GO" id="GO:0004315">
    <property type="term" value="F:3-oxoacyl-[acyl-carrier-protein] synthase activity"/>
    <property type="evidence" value="ECO:0007669"/>
    <property type="project" value="InterPro"/>
</dbReference>
<dbReference type="InterPro" id="IPR057326">
    <property type="entry name" value="KR_dom"/>
</dbReference>
<evidence type="ECO:0000256" key="9">
    <source>
        <dbReference type="ARBA" id="ARBA00022737"/>
    </source>
</evidence>
<dbReference type="InterPro" id="IPR016039">
    <property type="entry name" value="Thiolase-like"/>
</dbReference>
<dbReference type="FunFam" id="3.40.47.10:FF:000019">
    <property type="entry name" value="Polyketide synthase type I"/>
    <property type="match status" value="2"/>
</dbReference>
<feature type="domain" description="Ketosynthase family 3 (KS3)" evidence="18">
    <location>
        <begin position="3804"/>
        <end position="4239"/>
    </location>
</feature>
<keyword evidence="12" id="KW-0560">Oxidoreductase</keyword>
<sequence>MTINVLDIDAFVSEVTSNNLSREDIIRLFETFSDVEKEAILDRIRENLRVDGPQSTDGTQAEGKEPLVFQEGWREVAKVAATGLAEATTGRWIVLREEQEALRLMGLSQECLHVVPGERVGQLSQNLHTCPVDYPDALNGLLSRLIGRSGQPVSLVYTWSRGKGEAGFYRLFSVFKALLPLAQRISRVILIGDDGKDSVESCWEEAWIGFQRSVKLHFAATAIGIVYSSDDRLDFAALTALADRYGVIRVRGTQISSLSLQSAHPARHQEPLALKQKGAYLITGGAGGLGLVFARYLARHFQARLVLLGRRPQSDAIRAEIEALRDLGATDVRYEAVDVCDEPALAALASRLPFSLSGILHAAGVQSSTPFFERTVEDIRAVMDCKTRGTQLLDKVFGQQPLDFVCYFSSSAALLGDLGSCDYAAANRFLMRYGALRAATGQANGKSLVINWPLWSEEEGGMAGRDAQQTAFYLKFSGQVALCGRGALPLWCDLLHSDLSQALVMAGDKTRIEAMLQRIYAAGDDIKEDGSPSPATVPQHNAQPQETIEAQVRADLRSLIVEGYHIPPERLEDDVHLAEYGLDSLNLTRLAQTLAAHFSVPFTPALFFSHITVAQLTAYLVDKHGSHLVALYRPATPAPASLDAAANHVSLPQTEPVPAEEAVPADDPVAIIGMSGRFPEADTVDEFWSILSKGRDVITDIPRSRWNWRDYYVAPGHADNRITTNKGGFLRDIERFDALFFDVSPREAQLMDPAQRLLLMEAYRAIENAGFSPQALRGSNTAVFVGMEESQYELMHGWGGITTGGASMIASRLSYFLDFHGPCIATNTACSSGLVAFHQAVTALRQGECDMALVAGVSLSLSPESYVTMSAAGMLSPSGQCRSFGAAADGIGIGEAVVVLVLTRLSAALAENAPVQGLVRASGVNFDGRTNGVTAPNGRAQQRLIERLYGENGIDIDAIGHIVTHGTGTRLGDPVEVIALTEAFNTLAKTPRSRGAALTSCKSNIGHTMAASGLVGLVSLLQGLRHEQIPPSLHCETENPDLGLAGSGFHINKVLKSWPRQPGEQRLGAVSSFGRSGTNAHIVISDHAMPEVASQPVSSHQNVAILVSATTQDRLRQKLRDLLRFVKALQDDHPASGAITLRDVAYTLQVGRDAKSCRLGFVVDSMQALRDRLEALLQDDSALDAIADDPKKPLRKSAKATSEVQRQRLDTLLAGRDLAGLVRLWEEGADVDWQKLYGEDKPRRINLPGYPFTGDVYRLRSAETMRISSTVDSQSLSKDRADKVPAAAPPVQPALPAQQPLVIIGGAGLFGICMGVFLKKANIPFRIIEKNEDVGGVWFVNRWPGCGCDIPMLAYAYSFAHFKGDMWAKQPEILAYLQEVARTHDLYPHISFKTRIEVAEWQEGAGEWRLTLDNGETASARYFIHAANEGLGHRPHMPKLPGLERFKGALMHTLECRAEDWDFKGRKIAIIGNGTTQIQMVEALQPLAEKLVVYARSPKYIYPRASYGRQTQERLSRDYDFWLKHRREYLTGADDFYHLSNDPVALNPFHPDSQIRKYFSRDLDDEWLHFYDWLRERDLVPDYSPGCSRPCMSHTYHRQIRAGNVVLRTSPVTGITENGVETAEGHEDFDMILFATGYDLNDFKPRFAIHGRDHRDLAEEFAEFPKDYGGHFVSGFPNLLIASGANSGSNATSITAIYEESAALFVEIIRNCEERQIKAIEIKAEAVERFRAFVSERNRTGSFSSGCSAWFQTSRGENAAIFPGTFAELKEWRRFDPNLFLMEERDGTAERPSPSETQIHRTASVTAVAQLEAQQASPEIGRMNDLAAEIMLAHLLAMQLLAPDGPRLQAWMEGHRPVTFLDRWLNGSLDDLSARGWLDAARRCLKSPRTLAELWQAWETHRKRLKDTPSLAAQMALMEACLKALPDILSGRRLATDVIFPNASLTFVEGIYRGNPIADYYNGVLAESLATLLDEHVREKPGQPLHLLEIGAGTGGTTAKLLPLLQAHAGAIAEYCYTDLSKAFLKHAVQHYKPAFDKLTTALLDISRPLEGQAVLAGRFEIAIATNVLHATPDIRATLRHAKTALCEGGILLLNELSNWSLFNHLTFGLLDGWWLYRDEDIRLPGTPALAPETWRQLLTQEGFETVSFPATAAHRFGQQIIVARLGHSQMDATPSVSRAPTVTEQMLVDHVRGIIVEQLSAALEIEPSVIDEEASFADYGIDSILGVEFIQSVNRLLPIRLEATHLFDHASVEKLSTHILSIAGEAVRGQLSLALAAQVPRALAPVVSKADVPQPAAFTLTMPTDAKPDRMVERQISARQDAIAIIGMSGRFAQSETLEAFWDNLKNGRDLVSEVTRWDRRDCAGPDADPQTYCSRGSFIDTIDRFDAGFFRISPLEAMYMDPQQRLFLEECWTALEHAGYAGKGSDRLRCGVFAGCCRSDYADLFTDEPPPQAFWGNAGSVIPARISYYLNLQGPAISVDTACSSSLVSIHLACQSLWSGETEMALAGGVFLQFTPAYYQVSNRAGMLSPDGKCHAFDARANGFVPGEGVGVVVLKRLEDALNDGDSVHGVIIGSGTNQDGSTNGITAPSAQSQERLQRAVYERFRIDPESIQLVEAHGTGTRLGDPVEFTALSQSFRHYTDKRQFCALGSVKSNIGHATMAAGVAGVLKLVLALKARQIPPTLHFEEANPAIDFSASPFYPVRQLADWPVPEGKPRRAAISSFGLSGTNAHMVIEEEPVASGISPTAPAYLVVLSARSAEQLATQADNLLAFCKTSSGLPLNDLSHTLLVGRLHLTHRLGLIARSEAELVALLDQWLAHRDQPDGRIHAAILPEGKVREQVALKTYGNQCIDACRDTDDETAYLGHLASIADLYVQGYELNFRALFAPGSRRIPLPTYPFARERHWVEGSVMAGRATGATTLHPLLHWNMSDLSGVRFTSRFTGEEFFLKDHVIRGEKILPAVAYLEMVRAALQLVLPDDGAAVEMEVQNTVWLQPLVVAHAEDVSITLSPLPAGEPQRLFAFAVVSGVKDQPRLHCEGKVALQPQVSWPVPDLATFERDVSAGKTEADTLYAGFAEAGVDYGPSHRGLESISFGHEQCLARLALPASVEADRDAFVLHPSLLDSALQACIGLVADLSETGRQVSLPFALDALRVLGPCSRKMSAFIRSQPGQSGKIVKLDIDLLDQGGNPRAQLRGLAFRPLPPPTDTAPGASEDGVILAVPVWVPHSGPTSADAPQLAGHHVILCGAFASKAADIERALPGSLCQKLDVSGAAHLANAYADAALRLFEHIRTILKSKPRGQVLVQLVLADEPEQAVLMGLSGLLKTAALENPLLIGQIILTEPDTGASHLAQQLAESRKTPSETLLRYRNGARQALVWQERQAPSSMIAFKDHGVYLITGGLGGLGLIFAKDILRQSGQARLILTGRSALTEAGKQAIWALSTRENAVEYRQVDLTDGVAVAELIRAIEKSHGRLNGILHCAGMLSDRMLLTKTAKDFRRVLAPKVAGSWHLDQASRHLDLDFLVFFSSQVSVIGSLGQADYAAANGFMDGFAAYRNQLAVSGERRGHARSINWPLWREGGMRLDEESQQRLREATGMRALNTEQGLSAFQQSLALAEAQVRVMEGDLRKMRSLLRDEASEISQREEMPMHQQQTNAQPPEPADRDMLKDKIEDFLRRKLSQLLKLPVIRIDTRAPLEDYGIDSILSVNLTNELEKSFGKLSKTLLFEYQTLADLADYFLASHHETLIKLFAPAAVPAAPAPVSRAVISQARPVASNPVSPVPAPVQDSTSLRDFPGFDEPIAIIGLSGRYPQSRDLGDYWKNLREGRDCITEIPPSRWNWRDYFTEDRSKTGHHFSKWGGFIDGVDEFDPFFFNMSPREAEYTDPQERLFLQLAWMAMEDAGYTRAGLQAADDPDQAGEVGVYVGVMYGEYQLFGAEASLRGQRMGFAGSLASIANRVSYVLNLRGPSMTLDTMCSSSLTAIHLACQDLKLGRTSLAVAGGVNVTIHPNKYLMLSAGQFISGDGRCQSFGEGGDGYIPGEGVGAVVLKRLSQAERDGDVIHGVIRASTLNHGGKTNGYTVPNPQAQAAAVRRALKEAGVDPRHISYVEAHGTGTKLGDPIEIAGLTKAFGEKTGDTGFCFIGSVKSNIGHAESAAGIAGLTKILLQMKHGQIVPSLHSAVLNPNIEFGRTPFVVNQQLRPWDHPVVEGRSIPRLAGLSSFGAGGSNAHLIIEEYRQEDVQQPASVAESPAAIVLSAKNPDRLRERAESILSFLNQNPEADLTRIAYTLQIGREPMEERLALLVSSRSELVEKLGAWLSGKDQIDDLWQGQARKSDDTIALFAGDADLRETIGRWIAQRKYPRLLDLWVRGLNPDWAALHGDQRPRRISLPAYSFARDRYWIPASSGEAPVAEPAPAPLANPVAVAQMSAQSTRTIEPPVWDETTYRPVWVDAPQRLSARQGSGWSRILLVQPDGTGLLASDLLAALESRAPGAQTVRLRLGAKTERQSEAEWSCNADDPGGFTDILDQQPAPDCVIFLATSKGLSPLAGGLTVDEAARHELRFLKLVKALQQQASAGKDVDCFIVTADTRQPDGKPVAPEGAGLAGLGYALAQGDRRFKVRSIDVARQDLAEVASRRRLIDVILDEPASDRGSLTMIRGGRRYQQSFLKWQWPSGPLLSSGLRQGGVYLIAGGAGTVGQILTRHLITRHGVRVVWLGRSPGHDPVLRAKLRAFEGLGTPPLYVEADVTQMASLEEALRRVKQIYPVLNGAIFSSLVFHPENSIAATSAQAFRDILEVKISGALNFQQALQREDLDFLCHFSSVQAFSFLSAKDSVGYASGVTFADAIAQAGRAQSRFPIGTINWGYWAATIRNTPLEAALATRFGLIEDEPGMQFFDQFISQLREGGADQLLFMPASEALRTMMGMRESEISTIAVGKNPSLFARLKEDYHDQASL</sequence>
<dbReference type="CDD" id="cd00833">
    <property type="entry name" value="PKS"/>
    <property type="match status" value="3"/>
</dbReference>
<evidence type="ECO:0000259" key="18">
    <source>
        <dbReference type="PROSITE" id="PS52004"/>
    </source>
</evidence>
<dbReference type="InterPro" id="IPR036736">
    <property type="entry name" value="ACP-like_sf"/>
</dbReference>
<protein>
    <submittedName>
        <fullName evidence="20">SDR family NAD(P)-dependent oxidoreductase</fullName>
    </submittedName>
</protein>
<proteinExistence type="predicted"/>
<dbReference type="InterPro" id="IPR049552">
    <property type="entry name" value="PKS_DH_N"/>
</dbReference>
<keyword evidence="4" id="KW-0596">Phosphopantetheine</keyword>
<dbReference type="Gene3D" id="3.40.50.720">
    <property type="entry name" value="NAD(P)-binding Rossmann-like Domain"/>
    <property type="match status" value="3"/>
</dbReference>
<dbReference type="InterPro" id="IPR006162">
    <property type="entry name" value="Ppantetheine_attach_site"/>
</dbReference>
<dbReference type="GO" id="GO:0005886">
    <property type="term" value="C:plasma membrane"/>
    <property type="evidence" value="ECO:0007669"/>
    <property type="project" value="TreeGrafter"/>
</dbReference>
<dbReference type="SUPFAM" id="SSF51905">
    <property type="entry name" value="FAD/NAD(P)-binding domain"/>
    <property type="match status" value="1"/>
</dbReference>
<dbReference type="Pfam" id="PF22621">
    <property type="entry name" value="CurL-like_PKS_C"/>
    <property type="match status" value="1"/>
</dbReference>
<dbReference type="InterPro" id="IPR049551">
    <property type="entry name" value="PKS_DH_C"/>
</dbReference>
<dbReference type="Pfam" id="PF14765">
    <property type="entry name" value="PS-DH"/>
    <property type="match status" value="1"/>
</dbReference>
<dbReference type="Gene3D" id="3.40.50.150">
    <property type="entry name" value="Vaccinia Virus protein VP39"/>
    <property type="match status" value="1"/>
</dbReference>
<dbReference type="PROSITE" id="PS00606">
    <property type="entry name" value="KS3_1"/>
    <property type="match status" value="2"/>
</dbReference>
<dbReference type="InterPro" id="IPR050091">
    <property type="entry name" value="PKS_NRPS_Biosynth_Enz"/>
</dbReference>
<dbReference type="GO" id="GO:0004312">
    <property type="term" value="F:fatty acid synthase activity"/>
    <property type="evidence" value="ECO:0007669"/>
    <property type="project" value="TreeGrafter"/>
</dbReference>
<evidence type="ECO:0000256" key="13">
    <source>
        <dbReference type="ARBA" id="ARBA00023268"/>
    </source>
</evidence>
<dbReference type="SMART" id="SM00826">
    <property type="entry name" value="PKS_DH"/>
    <property type="match status" value="1"/>
</dbReference>
<evidence type="ECO:0000256" key="1">
    <source>
        <dbReference type="ARBA" id="ARBA00001957"/>
    </source>
</evidence>
<dbReference type="PROSITE" id="PS00012">
    <property type="entry name" value="PHOSPHOPANTETHEINE"/>
    <property type="match status" value="2"/>
</dbReference>
<comment type="caution">
    <text evidence="20">The sequence shown here is derived from an EMBL/GenBank/DDBJ whole genome shotgun (WGS) entry which is preliminary data.</text>
</comment>
<dbReference type="Pfam" id="PF00550">
    <property type="entry name" value="PP-binding"/>
    <property type="match status" value="3"/>
</dbReference>
<evidence type="ECO:0000256" key="3">
    <source>
        <dbReference type="ARBA" id="ARBA00004792"/>
    </source>
</evidence>
<evidence type="ECO:0000256" key="10">
    <source>
        <dbReference type="ARBA" id="ARBA00022827"/>
    </source>
</evidence>
<evidence type="ECO:0000256" key="11">
    <source>
        <dbReference type="ARBA" id="ARBA00022857"/>
    </source>
</evidence>
<dbReference type="SUPFAM" id="SSF53901">
    <property type="entry name" value="Thiolase-like"/>
    <property type="match status" value="3"/>
</dbReference>
<feature type="active site" description="Proton acceptor; for dehydratase activity" evidence="15">
    <location>
        <position position="2955"/>
    </location>
</feature>
<evidence type="ECO:0000256" key="15">
    <source>
        <dbReference type="PROSITE-ProRule" id="PRU01363"/>
    </source>
</evidence>
<feature type="region of interest" description="N-terminal hotdog fold" evidence="15">
    <location>
        <begin position="2926"/>
        <end position="3051"/>
    </location>
</feature>
<evidence type="ECO:0000313" key="21">
    <source>
        <dbReference type="Proteomes" id="UP000477951"/>
    </source>
</evidence>
<dbReference type="InterPro" id="IPR014031">
    <property type="entry name" value="Ketoacyl_synth_C"/>
</dbReference>
<evidence type="ECO:0000313" key="20">
    <source>
        <dbReference type="EMBL" id="MUZ75373.1"/>
    </source>
</evidence>
<dbReference type="CDD" id="cd02440">
    <property type="entry name" value="AdoMet_MTases"/>
    <property type="match status" value="1"/>
</dbReference>
<dbReference type="InterPro" id="IPR018201">
    <property type="entry name" value="Ketoacyl_synth_AS"/>
</dbReference>
<dbReference type="InterPro" id="IPR049900">
    <property type="entry name" value="PKS_mFAS_DH"/>
</dbReference>
<keyword evidence="5" id="KW-0963">Cytoplasm</keyword>
<dbReference type="GO" id="GO:0050660">
    <property type="term" value="F:flavin adenine dinucleotide binding"/>
    <property type="evidence" value="ECO:0007669"/>
    <property type="project" value="InterPro"/>
</dbReference>
<evidence type="ECO:0000256" key="14">
    <source>
        <dbReference type="ARBA" id="ARBA00054155"/>
    </source>
</evidence>
<feature type="region of interest" description="C-terminal hotdog fold" evidence="15">
    <location>
        <begin position="3066"/>
        <end position="3212"/>
    </location>
</feature>
<evidence type="ECO:0000256" key="6">
    <source>
        <dbReference type="ARBA" id="ARBA00022553"/>
    </source>
</evidence>
<dbReference type="SMART" id="SM00823">
    <property type="entry name" value="PKS_PP"/>
    <property type="match status" value="3"/>
</dbReference>
<dbReference type="Pfam" id="PF00743">
    <property type="entry name" value="FMO-like"/>
    <property type="match status" value="1"/>
</dbReference>
<evidence type="ECO:0000256" key="16">
    <source>
        <dbReference type="SAM" id="MobiDB-lite"/>
    </source>
</evidence>
<dbReference type="InterPro" id="IPR020807">
    <property type="entry name" value="PKS_DH"/>
</dbReference>
<dbReference type="SUPFAM" id="SSF51735">
    <property type="entry name" value="NAD(P)-binding Rossmann-fold domains"/>
    <property type="match status" value="4"/>
</dbReference>
<dbReference type="Pfam" id="PF08242">
    <property type="entry name" value="Methyltransf_12"/>
    <property type="match status" value="1"/>
</dbReference>
<dbReference type="GO" id="GO:0071770">
    <property type="term" value="P:DIM/DIP cell wall layer assembly"/>
    <property type="evidence" value="ECO:0007669"/>
    <property type="project" value="TreeGrafter"/>
</dbReference>
<dbReference type="RefSeq" id="WP_156616102.1">
    <property type="nucleotide sequence ID" value="NZ_WPHR01000028.1"/>
</dbReference>
<dbReference type="Proteomes" id="UP000477951">
    <property type="component" value="Unassembled WGS sequence"/>
</dbReference>
<dbReference type="PROSITE" id="PS50075">
    <property type="entry name" value="CARRIER"/>
    <property type="match status" value="3"/>
</dbReference>
<dbReference type="PROSITE" id="PS52019">
    <property type="entry name" value="PKS_MFAS_DH"/>
    <property type="match status" value="1"/>
</dbReference>
<organism evidence="20 21">
    <name type="scientific">Agrobacterium vitis</name>
    <name type="common">Rhizobium vitis</name>
    <dbReference type="NCBI Taxonomy" id="373"/>
    <lineage>
        <taxon>Bacteria</taxon>
        <taxon>Pseudomonadati</taxon>
        <taxon>Pseudomonadota</taxon>
        <taxon>Alphaproteobacteria</taxon>
        <taxon>Hyphomicrobiales</taxon>
        <taxon>Rhizobiaceae</taxon>
        <taxon>Rhizobium/Agrobacterium group</taxon>
        <taxon>Agrobacterium</taxon>
    </lineage>
</organism>
<dbReference type="GO" id="GO:0006633">
    <property type="term" value="P:fatty acid biosynthetic process"/>
    <property type="evidence" value="ECO:0007669"/>
    <property type="project" value="InterPro"/>
</dbReference>
<dbReference type="InterPro" id="IPR014030">
    <property type="entry name" value="Ketoacyl_synth_N"/>
</dbReference>
<dbReference type="InterPro" id="IPR042104">
    <property type="entry name" value="PKS_dehydratase_sf"/>
</dbReference>
<dbReference type="InterPro" id="IPR013968">
    <property type="entry name" value="PKS_KR"/>
</dbReference>
<evidence type="ECO:0000256" key="5">
    <source>
        <dbReference type="ARBA" id="ARBA00022490"/>
    </source>
</evidence>
<dbReference type="SUPFAM" id="SSF47336">
    <property type="entry name" value="ACP-like"/>
    <property type="match status" value="3"/>
</dbReference>
<evidence type="ECO:0000256" key="12">
    <source>
        <dbReference type="ARBA" id="ARBA00023002"/>
    </source>
</evidence>
<keyword evidence="13" id="KW-0511">Multifunctional enzyme</keyword>
<dbReference type="InterPro" id="IPR036188">
    <property type="entry name" value="FAD/NAD-bd_sf"/>
</dbReference>
<dbReference type="SMART" id="SM01294">
    <property type="entry name" value="PKS_PP_betabranch"/>
    <property type="match status" value="1"/>
</dbReference>
<dbReference type="Gene3D" id="1.10.1240.100">
    <property type="match status" value="3"/>
</dbReference>
<accession>A0A6L6VHR5</accession>
<dbReference type="Pfam" id="PF02801">
    <property type="entry name" value="Ketoacyl-synt_C"/>
    <property type="match status" value="3"/>
</dbReference>
<dbReference type="InterPro" id="IPR020841">
    <property type="entry name" value="PKS_Beta-ketoAc_synthase_dom"/>
</dbReference>
<comment type="function">
    <text evidence="14">Involved in production of the polyketide antibiotic thailandamide.</text>
</comment>
<evidence type="ECO:0000259" key="17">
    <source>
        <dbReference type="PROSITE" id="PS50075"/>
    </source>
</evidence>
<dbReference type="Gene3D" id="3.50.50.60">
    <property type="entry name" value="FAD/NAD(P)-binding domain"/>
    <property type="match status" value="3"/>
</dbReference>
<reference evidence="20 21" key="1">
    <citation type="submission" date="2019-12" db="EMBL/GenBank/DDBJ databases">
        <title>Whole-genome sequencing of Allorhizobium vitis.</title>
        <authorList>
            <person name="Gan H.M."/>
            <person name="Szegedi E."/>
            <person name="Burr T."/>
            <person name="Savka M.A."/>
        </authorList>
    </citation>
    <scope>NUCLEOTIDE SEQUENCE [LARGE SCALE GENOMIC DNA]</scope>
    <source>
        <strain evidence="20 21">CG516</strain>
    </source>
</reference>
<gene>
    <name evidence="20" type="ORF">GOZ90_22035</name>
</gene>
<dbReference type="EMBL" id="WPHR01000028">
    <property type="protein sequence ID" value="MUZ75373.1"/>
    <property type="molecule type" value="Genomic_DNA"/>
</dbReference>
<feature type="region of interest" description="Disordered" evidence="16">
    <location>
        <begin position="3647"/>
        <end position="3670"/>
    </location>
</feature>
<feature type="domain" description="Carrier" evidence="17">
    <location>
        <begin position="2186"/>
        <end position="2264"/>
    </location>
</feature>
<evidence type="ECO:0000259" key="19">
    <source>
        <dbReference type="PROSITE" id="PS52019"/>
    </source>
</evidence>
<dbReference type="PANTHER" id="PTHR43775">
    <property type="entry name" value="FATTY ACID SYNTHASE"/>
    <property type="match status" value="1"/>
</dbReference>
<keyword evidence="10" id="KW-0274">FAD</keyword>
<dbReference type="Pfam" id="PF13450">
    <property type="entry name" value="NAD_binding_8"/>
    <property type="match status" value="1"/>
</dbReference>
<evidence type="ECO:0000256" key="2">
    <source>
        <dbReference type="ARBA" id="ARBA00004496"/>
    </source>
</evidence>
<dbReference type="SMART" id="SM00825">
    <property type="entry name" value="PKS_KS"/>
    <property type="match status" value="3"/>
</dbReference>
<dbReference type="Pfam" id="PF08659">
    <property type="entry name" value="KR"/>
    <property type="match status" value="3"/>
</dbReference>
<evidence type="ECO:0000256" key="7">
    <source>
        <dbReference type="ARBA" id="ARBA00022630"/>
    </source>
</evidence>
<dbReference type="Gene3D" id="3.10.129.110">
    <property type="entry name" value="Polyketide synthase dehydratase"/>
    <property type="match status" value="1"/>
</dbReference>
<dbReference type="InterPro" id="IPR020946">
    <property type="entry name" value="Flavin_mOase-like"/>
</dbReference>
<dbReference type="Pfam" id="PF00109">
    <property type="entry name" value="ketoacyl-synt"/>
    <property type="match status" value="3"/>
</dbReference>
<feature type="domain" description="Ketosynthase family 3 (KS3)" evidence="18">
    <location>
        <begin position="666"/>
        <end position="1086"/>
    </location>
</feature>
<keyword evidence="7" id="KW-0285">Flavoprotein</keyword>
<dbReference type="SUPFAM" id="SSF53335">
    <property type="entry name" value="S-adenosyl-L-methionine-dependent methyltransferases"/>
    <property type="match status" value="1"/>
</dbReference>
<dbReference type="InterPro" id="IPR009081">
    <property type="entry name" value="PP-bd_ACP"/>
</dbReference>
<keyword evidence="11" id="KW-0521">NADP</keyword>
<feature type="domain" description="Carrier" evidence="17">
    <location>
        <begin position="3672"/>
        <end position="3748"/>
    </location>
</feature>